<protein>
    <submittedName>
        <fullName evidence="3">LytTR family transcriptional regulator DNA-binding domain-containing protein</fullName>
    </submittedName>
</protein>
<evidence type="ECO:0000313" key="4">
    <source>
        <dbReference type="Proteomes" id="UP000812270"/>
    </source>
</evidence>
<dbReference type="Pfam" id="PF04397">
    <property type="entry name" value="LytTR"/>
    <property type="match status" value="1"/>
</dbReference>
<keyword evidence="1" id="KW-0597">Phosphoprotein</keyword>
<sequence>MIKCIAIDKDDYFLHAIQELISHIPALKLISVFRDLQTASTKIKDEKLVPDLVFVDMETVSFMEHAPMPAFPSQTRIILTGNLSATSLTRFDSDIVDQITKPFTLKRTKRAIRKTMLILDQELSYEQPHFTQLLTPGKEDFIFLQRENYILTICLDDICFIEGNDEYITIHSMVGKIIVPEKLSRVRSLLKPYKFTAISPTVIISVKFLEEIDGKVAKIQTHTIPIEQEFESALFSFLQID</sequence>
<comment type="caution">
    <text evidence="3">The sequence shown here is derived from an EMBL/GenBank/DDBJ whole genome shotgun (WGS) entry which is preliminary data.</text>
</comment>
<feature type="modified residue" description="4-aspartylphosphate" evidence="1">
    <location>
        <position position="56"/>
    </location>
</feature>
<evidence type="ECO:0000256" key="1">
    <source>
        <dbReference type="PROSITE-ProRule" id="PRU00169"/>
    </source>
</evidence>
<dbReference type="PROSITE" id="PS50110">
    <property type="entry name" value="RESPONSE_REGULATORY"/>
    <property type="match status" value="1"/>
</dbReference>
<dbReference type="Proteomes" id="UP000812270">
    <property type="component" value="Unassembled WGS sequence"/>
</dbReference>
<evidence type="ECO:0000313" key="3">
    <source>
        <dbReference type="EMBL" id="MBV4358812.1"/>
    </source>
</evidence>
<proteinExistence type="predicted"/>
<dbReference type="EMBL" id="JAHSPG010000013">
    <property type="protein sequence ID" value="MBV4358812.1"/>
    <property type="molecule type" value="Genomic_DNA"/>
</dbReference>
<dbReference type="GO" id="GO:0003677">
    <property type="term" value="F:DNA binding"/>
    <property type="evidence" value="ECO:0007669"/>
    <property type="project" value="UniProtKB-KW"/>
</dbReference>
<organism evidence="3 4">
    <name type="scientific">Pinibacter aurantiacus</name>
    <dbReference type="NCBI Taxonomy" id="2851599"/>
    <lineage>
        <taxon>Bacteria</taxon>
        <taxon>Pseudomonadati</taxon>
        <taxon>Bacteroidota</taxon>
        <taxon>Chitinophagia</taxon>
        <taxon>Chitinophagales</taxon>
        <taxon>Chitinophagaceae</taxon>
        <taxon>Pinibacter</taxon>
    </lineage>
</organism>
<dbReference type="RefSeq" id="WP_217792530.1">
    <property type="nucleotide sequence ID" value="NZ_JAHSPG010000013.1"/>
</dbReference>
<evidence type="ECO:0000259" key="2">
    <source>
        <dbReference type="PROSITE" id="PS50110"/>
    </source>
</evidence>
<dbReference type="SMART" id="SM00850">
    <property type="entry name" value="LytTR"/>
    <property type="match status" value="1"/>
</dbReference>
<gene>
    <name evidence="3" type="ORF">KTO63_16725</name>
</gene>
<dbReference type="AlphaFoldDB" id="A0A9E2SAY3"/>
<keyword evidence="4" id="KW-1185">Reference proteome</keyword>
<dbReference type="GO" id="GO:0000160">
    <property type="term" value="P:phosphorelay signal transduction system"/>
    <property type="evidence" value="ECO:0007669"/>
    <property type="project" value="InterPro"/>
</dbReference>
<reference evidence="3" key="1">
    <citation type="submission" date="2021-06" db="EMBL/GenBank/DDBJ databases">
        <authorList>
            <person name="Huq M.A."/>
        </authorList>
    </citation>
    <scope>NUCLEOTIDE SEQUENCE</scope>
    <source>
        <strain evidence="3">MAH-26</strain>
    </source>
</reference>
<keyword evidence="3" id="KW-0238">DNA-binding</keyword>
<feature type="domain" description="Response regulatory" evidence="2">
    <location>
        <begin position="3"/>
        <end position="116"/>
    </location>
</feature>
<accession>A0A9E2SAY3</accession>
<dbReference type="InterPro" id="IPR007492">
    <property type="entry name" value="LytTR_DNA-bd_dom"/>
</dbReference>
<name>A0A9E2SAY3_9BACT</name>
<dbReference type="InterPro" id="IPR001789">
    <property type="entry name" value="Sig_transdc_resp-reg_receiver"/>
</dbReference>